<evidence type="ECO:0000313" key="5">
    <source>
        <dbReference type="EnsemblPlants" id="KEH33307"/>
    </source>
</evidence>
<dbReference type="GO" id="GO:0035251">
    <property type="term" value="F:UDP-glucosyltransferase activity"/>
    <property type="evidence" value="ECO:0000318"/>
    <property type="project" value="GO_Central"/>
</dbReference>
<reference evidence="4 6" key="2">
    <citation type="journal article" date="2014" name="BMC Genomics">
        <title>An improved genome release (version Mt4.0) for the model legume Medicago truncatula.</title>
        <authorList>
            <person name="Tang H."/>
            <person name="Krishnakumar V."/>
            <person name="Bidwell S."/>
            <person name="Rosen B."/>
            <person name="Chan A."/>
            <person name="Zhou S."/>
            <person name="Gentzbittel L."/>
            <person name="Childs K.L."/>
            <person name="Yandell M."/>
            <person name="Gundlach H."/>
            <person name="Mayer K.F."/>
            <person name="Schwartz D.C."/>
            <person name="Town C.D."/>
        </authorList>
    </citation>
    <scope>GENOME REANNOTATION</scope>
    <source>
        <strain evidence="4">A17</strain>
        <strain evidence="5 6">cv. Jemalong A17</strain>
    </source>
</reference>
<dbReference type="PANTHER" id="PTHR48049">
    <property type="entry name" value="GLYCOSYLTRANSFERASE"/>
    <property type="match status" value="1"/>
</dbReference>
<dbReference type="AlphaFoldDB" id="A0A072UUL2"/>
<name>A0A072UUL2_MEDTR</name>
<dbReference type="HOGENOM" id="CLU_001724_2_3_1"/>
<evidence type="ECO:0000313" key="4">
    <source>
        <dbReference type="EMBL" id="KEH33307.1"/>
    </source>
</evidence>
<evidence type="ECO:0000256" key="2">
    <source>
        <dbReference type="ARBA" id="ARBA00022676"/>
    </source>
</evidence>
<dbReference type="Proteomes" id="UP000002051">
    <property type="component" value="Chromosome 3"/>
</dbReference>
<dbReference type="Gene3D" id="3.40.50.2000">
    <property type="entry name" value="Glycogen Phosphorylase B"/>
    <property type="match status" value="2"/>
</dbReference>
<dbReference type="PANTHER" id="PTHR48049:SF148">
    <property type="entry name" value="SOYASAPONIN III RHAMNOSYLTRANSFERASE"/>
    <property type="match status" value="1"/>
</dbReference>
<evidence type="ECO:0000313" key="6">
    <source>
        <dbReference type="Proteomes" id="UP000002051"/>
    </source>
</evidence>
<evidence type="ECO:0000256" key="1">
    <source>
        <dbReference type="ARBA" id="ARBA00009995"/>
    </source>
</evidence>
<proteinExistence type="inferred from homology"/>
<dbReference type="SUPFAM" id="SSF53756">
    <property type="entry name" value="UDP-Glycosyltransferase/glycogen phosphorylase"/>
    <property type="match status" value="1"/>
</dbReference>
<dbReference type="EnsemblPlants" id="KEH33307">
    <property type="protein sequence ID" value="KEH33307"/>
    <property type="gene ID" value="MTR_3g435310"/>
</dbReference>
<gene>
    <name evidence="4" type="ordered locus">MTR_3g435310</name>
</gene>
<dbReference type="CDD" id="cd03784">
    <property type="entry name" value="GT1_Gtf-like"/>
    <property type="match status" value="1"/>
</dbReference>
<reference evidence="5" key="3">
    <citation type="submission" date="2015-04" db="UniProtKB">
        <authorList>
            <consortium name="EnsemblPlants"/>
        </authorList>
    </citation>
    <scope>IDENTIFICATION</scope>
    <source>
        <strain evidence="5">cv. Jemalong A17</strain>
    </source>
</reference>
<evidence type="ECO:0000256" key="3">
    <source>
        <dbReference type="ARBA" id="ARBA00022679"/>
    </source>
</evidence>
<keyword evidence="2" id="KW-0328">Glycosyltransferase</keyword>
<accession>A0A072UUL2</accession>
<dbReference type="EMBL" id="CM001219">
    <property type="protein sequence ID" value="KEH33307.1"/>
    <property type="molecule type" value="Genomic_DNA"/>
</dbReference>
<dbReference type="Pfam" id="PF00201">
    <property type="entry name" value="UDPGT"/>
    <property type="match status" value="1"/>
</dbReference>
<dbReference type="InterPro" id="IPR002213">
    <property type="entry name" value="UDP_glucos_trans"/>
</dbReference>
<organism evidence="4 6">
    <name type="scientific">Medicago truncatula</name>
    <name type="common">Barrel medic</name>
    <name type="synonym">Medicago tribuloides</name>
    <dbReference type="NCBI Taxonomy" id="3880"/>
    <lineage>
        <taxon>Eukaryota</taxon>
        <taxon>Viridiplantae</taxon>
        <taxon>Streptophyta</taxon>
        <taxon>Embryophyta</taxon>
        <taxon>Tracheophyta</taxon>
        <taxon>Spermatophyta</taxon>
        <taxon>Magnoliopsida</taxon>
        <taxon>eudicotyledons</taxon>
        <taxon>Gunneridae</taxon>
        <taxon>Pentapetalae</taxon>
        <taxon>rosids</taxon>
        <taxon>fabids</taxon>
        <taxon>Fabales</taxon>
        <taxon>Fabaceae</taxon>
        <taxon>Papilionoideae</taxon>
        <taxon>50 kb inversion clade</taxon>
        <taxon>NPAAA clade</taxon>
        <taxon>Hologalegina</taxon>
        <taxon>IRL clade</taxon>
        <taxon>Trifolieae</taxon>
        <taxon>Medicago</taxon>
    </lineage>
</organism>
<dbReference type="InterPro" id="IPR050481">
    <property type="entry name" value="UDP-glycosyltransf_plant"/>
</dbReference>
<keyword evidence="6" id="KW-1185">Reference proteome</keyword>
<sequence length="425" mass="48703">MDSIINHKNENENSKPLHVAMLPWLAMGHIYPYFELAKILAQKGHTVTLITSPKNIDQIPKTPKAIQPFINLVKLPLPHIEQLEGAESTQNVPLNKTGYLKLAYDGLQVDVTEILKTSKSDWVFYDCVADWLPSIAKSLNIPCAHYSIVPAWNICFFNPPKDQINIDRSSLSASDEMIRVRLQRKRTEQRKERQRHKQLSCWIASTIHADKRRRKEENNLDWMKIKAWLDSKESSSVVYIGFGSETKISQQDLIELAHGIELSRLPFFWALKNLKEGTLELPKEFEERTKERGIVWKTWAPQLKILAHGSIGGCMSHCGSGSVIEKLHFGHALVTLPYLIDQCLFSRVLEEKKVAIEVPRSEKDGSFTRDSVAKTLRLVIMDEEGSTYRNNAKDMGKVFSSKDLHNQYIEDFIVALQKYRVHSND</sequence>
<reference evidence="4 6" key="1">
    <citation type="journal article" date="2011" name="Nature">
        <title>The Medicago genome provides insight into the evolution of rhizobial symbioses.</title>
        <authorList>
            <person name="Young N.D."/>
            <person name="Debelle F."/>
            <person name="Oldroyd G.E."/>
            <person name="Geurts R."/>
            <person name="Cannon S.B."/>
            <person name="Udvardi M.K."/>
            <person name="Benedito V.A."/>
            <person name="Mayer K.F."/>
            <person name="Gouzy J."/>
            <person name="Schoof H."/>
            <person name="Van de Peer Y."/>
            <person name="Proost S."/>
            <person name="Cook D.R."/>
            <person name="Meyers B.C."/>
            <person name="Spannagl M."/>
            <person name="Cheung F."/>
            <person name="De Mita S."/>
            <person name="Krishnakumar V."/>
            <person name="Gundlach H."/>
            <person name="Zhou S."/>
            <person name="Mudge J."/>
            <person name="Bharti A.K."/>
            <person name="Murray J.D."/>
            <person name="Naoumkina M.A."/>
            <person name="Rosen B."/>
            <person name="Silverstein K.A."/>
            <person name="Tang H."/>
            <person name="Rombauts S."/>
            <person name="Zhao P.X."/>
            <person name="Zhou P."/>
            <person name="Barbe V."/>
            <person name="Bardou P."/>
            <person name="Bechner M."/>
            <person name="Bellec A."/>
            <person name="Berger A."/>
            <person name="Berges H."/>
            <person name="Bidwell S."/>
            <person name="Bisseling T."/>
            <person name="Choisne N."/>
            <person name="Couloux A."/>
            <person name="Denny R."/>
            <person name="Deshpande S."/>
            <person name="Dai X."/>
            <person name="Doyle J.J."/>
            <person name="Dudez A.M."/>
            <person name="Farmer A.D."/>
            <person name="Fouteau S."/>
            <person name="Franken C."/>
            <person name="Gibelin C."/>
            <person name="Gish J."/>
            <person name="Goldstein S."/>
            <person name="Gonzalez A.J."/>
            <person name="Green P.J."/>
            <person name="Hallab A."/>
            <person name="Hartog M."/>
            <person name="Hua A."/>
            <person name="Humphray S.J."/>
            <person name="Jeong D.H."/>
            <person name="Jing Y."/>
            <person name="Jocker A."/>
            <person name="Kenton S.M."/>
            <person name="Kim D.J."/>
            <person name="Klee K."/>
            <person name="Lai H."/>
            <person name="Lang C."/>
            <person name="Lin S."/>
            <person name="Macmil S.L."/>
            <person name="Magdelenat G."/>
            <person name="Matthews L."/>
            <person name="McCorrison J."/>
            <person name="Monaghan E.L."/>
            <person name="Mun J.H."/>
            <person name="Najar F.Z."/>
            <person name="Nicholson C."/>
            <person name="Noirot C."/>
            <person name="O'Bleness M."/>
            <person name="Paule C.R."/>
            <person name="Poulain J."/>
            <person name="Prion F."/>
            <person name="Qin B."/>
            <person name="Qu C."/>
            <person name="Retzel E.F."/>
            <person name="Riddle C."/>
            <person name="Sallet E."/>
            <person name="Samain S."/>
            <person name="Samson N."/>
            <person name="Sanders I."/>
            <person name="Saurat O."/>
            <person name="Scarpelli C."/>
            <person name="Schiex T."/>
            <person name="Segurens B."/>
            <person name="Severin A.J."/>
            <person name="Sherrier D.J."/>
            <person name="Shi R."/>
            <person name="Sims S."/>
            <person name="Singer S.R."/>
            <person name="Sinharoy S."/>
            <person name="Sterck L."/>
            <person name="Viollet A."/>
            <person name="Wang B.B."/>
            <person name="Wang K."/>
            <person name="Wang M."/>
            <person name="Wang X."/>
            <person name="Warfsmann J."/>
            <person name="Weissenbach J."/>
            <person name="White D.D."/>
            <person name="White J.D."/>
            <person name="Wiley G.B."/>
            <person name="Wincker P."/>
            <person name="Xing Y."/>
            <person name="Yang L."/>
            <person name="Yao Z."/>
            <person name="Ying F."/>
            <person name="Zhai J."/>
            <person name="Zhou L."/>
            <person name="Zuber A."/>
            <person name="Denarie J."/>
            <person name="Dixon R.A."/>
            <person name="May G.D."/>
            <person name="Schwartz D.C."/>
            <person name="Rogers J."/>
            <person name="Quetier F."/>
            <person name="Town C.D."/>
            <person name="Roe B.A."/>
        </authorList>
    </citation>
    <scope>NUCLEOTIDE SEQUENCE [LARGE SCALE GENOMIC DNA]</scope>
    <source>
        <strain evidence="4">A17</strain>
        <strain evidence="5 6">cv. Jemalong A17</strain>
    </source>
</reference>
<dbReference type="FunFam" id="3.40.50.2000:FF:000037">
    <property type="entry name" value="Glycosyltransferase"/>
    <property type="match status" value="1"/>
</dbReference>
<protein>
    <submittedName>
        <fullName evidence="4">UDP-glucosyltransferase family protein</fullName>
    </submittedName>
</protein>
<comment type="similarity">
    <text evidence="1">Belongs to the UDP-glycosyltransferase family.</text>
</comment>
<keyword evidence="3" id="KW-0808">Transferase</keyword>